<dbReference type="InterPro" id="IPR017907">
    <property type="entry name" value="Znf_RING_CS"/>
</dbReference>
<dbReference type="PROSITE" id="PS00518">
    <property type="entry name" value="ZF_RING_1"/>
    <property type="match status" value="1"/>
</dbReference>
<gene>
    <name evidence="6" type="ORF">LMH87_002937</name>
</gene>
<dbReference type="InterPro" id="IPR027370">
    <property type="entry name" value="Znf-RING_euk"/>
</dbReference>
<feature type="domain" description="RING-type" evidence="5">
    <location>
        <begin position="70"/>
        <end position="119"/>
    </location>
</feature>
<dbReference type="InterPro" id="IPR001841">
    <property type="entry name" value="Znf_RING"/>
</dbReference>
<evidence type="ECO:0000313" key="7">
    <source>
        <dbReference type="Proteomes" id="UP001144673"/>
    </source>
</evidence>
<evidence type="ECO:0000256" key="2">
    <source>
        <dbReference type="ARBA" id="ARBA00022771"/>
    </source>
</evidence>
<keyword evidence="2 4" id="KW-0863">Zinc-finger</keyword>
<keyword evidence="3" id="KW-0862">Zinc</keyword>
<comment type="caution">
    <text evidence="6">The sequence shown here is derived from an EMBL/GenBank/DDBJ whole genome shotgun (WGS) entry which is preliminary data.</text>
</comment>
<evidence type="ECO:0000256" key="1">
    <source>
        <dbReference type="ARBA" id="ARBA00022723"/>
    </source>
</evidence>
<organism evidence="6 7">
    <name type="scientific">Akanthomyces muscarius</name>
    <name type="common">Entomopathogenic fungus</name>
    <name type="synonym">Lecanicillium muscarium</name>
    <dbReference type="NCBI Taxonomy" id="2231603"/>
    <lineage>
        <taxon>Eukaryota</taxon>
        <taxon>Fungi</taxon>
        <taxon>Dikarya</taxon>
        <taxon>Ascomycota</taxon>
        <taxon>Pezizomycotina</taxon>
        <taxon>Sordariomycetes</taxon>
        <taxon>Hypocreomycetidae</taxon>
        <taxon>Hypocreales</taxon>
        <taxon>Cordycipitaceae</taxon>
        <taxon>Akanthomyces</taxon>
    </lineage>
</organism>
<evidence type="ECO:0000313" key="6">
    <source>
        <dbReference type="EMBL" id="KAJ4148471.1"/>
    </source>
</evidence>
<evidence type="ECO:0000259" key="5">
    <source>
        <dbReference type="PROSITE" id="PS50089"/>
    </source>
</evidence>
<reference evidence="6" key="1">
    <citation type="journal article" date="2023" name="Access Microbiol">
        <title>De-novo genome assembly for Akanthomyces muscarius, a biocontrol agent of insect agricultural pests.</title>
        <authorList>
            <person name="Erdos Z."/>
            <person name="Studholme D.J."/>
            <person name="Raymond B."/>
            <person name="Sharma M."/>
        </authorList>
    </citation>
    <scope>NUCLEOTIDE SEQUENCE</scope>
    <source>
        <strain evidence="6">Ve6</strain>
    </source>
</reference>
<protein>
    <recommendedName>
        <fullName evidence="5">RING-type domain-containing protein</fullName>
    </recommendedName>
</protein>
<evidence type="ECO:0000256" key="3">
    <source>
        <dbReference type="ARBA" id="ARBA00022833"/>
    </source>
</evidence>
<dbReference type="EMBL" id="JAJHUN010000010">
    <property type="protein sequence ID" value="KAJ4148471.1"/>
    <property type="molecule type" value="Genomic_DNA"/>
</dbReference>
<dbReference type="KEGG" id="amus:LMH87_002937"/>
<keyword evidence="1" id="KW-0479">Metal-binding</keyword>
<name>A0A9W8QAJ5_AKAMU</name>
<dbReference type="Proteomes" id="UP001144673">
    <property type="component" value="Chromosome 3"/>
</dbReference>
<dbReference type="GeneID" id="80890096"/>
<dbReference type="GO" id="GO:0008270">
    <property type="term" value="F:zinc ion binding"/>
    <property type="evidence" value="ECO:0007669"/>
    <property type="project" value="UniProtKB-KW"/>
</dbReference>
<dbReference type="RefSeq" id="XP_056051412.1">
    <property type="nucleotide sequence ID" value="XM_056194477.1"/>
</dbReference>
<evidence type="ECO:0000256" key="4">
    <source>
        <dbReference type="PROSITE-ProRule" id="PRU00175"/>
    </source>
</evidence>
<dbReference type="Pfam" id="PF13445">
    <property type="entry name" value="zf-RING_UBOX"/>
    <property type="match status" value="1"/>
</dbReference>
<keyword evidence="7" id="KW-1185">Reference proteome</keyword>
<dbReference type="PROSITE" id="PS50089">
    <property type="entry name" value="ZF_RING_2"/>
    <property type="match status" value="1"/>
</dbReference>
<sequence>MSQQQELPFGYLSQVDSYLAAVHSATTTTATTSTASLTSSSSLPPSTSQLPAVLDSSRAHLPDCFRTLRCDSCEMLFDEAGADELRWTFPCGHVYCVECAQRARAAAHRTNVHVFCRRCANIIVRKRDNVPCAHQIPSVAFDVRRPELFDQDSNGGGFPDRYRLALGQRTGPKCQLCWLRARLQSLSYQAAQRWRVDEMGFPGELFACVQVDRQRVVHGLRGELPDAEVDREGDVELCRAPMEHELSQVASDICGGLGQVPMEPNFDPRGHIEVQYRLRGWAKWMRKNGIDERTMPVGLRAAVYGTW</sequence>
<dbReference type="AlphaFoldDB" id="A0A9W8QAJ5"/>
<proteinExistence type="predicted"/>
<accession>A0A9W8QAJ5</accession>